<protein>
    <recommendedName>
        <fullName evidence="2">histidine kinase</fullName>
        <ecNumber evidence="2">2.7.13.3</ecNumber>
    </recommendedName>
</protein>
<evidence type="ECO:0000256" key="2">
    <source>
        <dbReference type="ARBA" id="ARBA00012438"/>
    </source>
</evidence>
<dbReference type="GO" id="GO:0000155">
    <property type="term" value="F:phosphorelay sensor kinase activity"/>
    <property type="evidence" value="ECO:0007669"/>
    <property type="project" value="InterPro"/>
</dbReference>
<comment type="catalytic activity">
    <reaction evidence="1">
        <text>ATP + protein L-histidine = ADP + protein N-phospho-L-histidine.</text>
        <dbReference type="EC" id="2.7.13.3"/>
    </reaction>
</comment>
<dbReference type="Gene3D" id="1.10.287.130">
    <property type="match status" value="1"/>
</dbReference>
<gene>
    <name evidence="6" type="primary">virA</name>
    <name evidence="6" type="ORF">HG66A1_32960</name>
</gene>
<evidence type="ECO:0000256" key="5">
    <source>
        <dbReference type="ARBA" id="ARBA00022777"/>
    </source>
</evidence>
<dbReference type="SMART" id="SM00387">
    <property type="entry name" value="HATPase_c"/>
    <property type="match status" value="1"/>
</dbReference>
<dbReference type="CDD" id="cd00075">
    <property type="entry name" value="HATPase"/>
    <property type="match status" value="1"/>
</dbReference>
<keyword evidence="5" id="KW-0418">Kinase</keyword>
<accession>A0A5A8B929</accession>
<accession>A0A517PQ44</accession>
<dbReference type="PANTHER" id="PTHR43065:SF42">
    <property type="entry name" value="TWO-COMPONENT SENSOR PPRA"/>
    <property type="match status" value="1"/>
</dbReference>
<evidence type="ECO:0000256" key="3">
    <source>
        <dbReference type="ARBA" id="ARBA00022553"/>
    </source>
</evidence>
<dbReference type="EC" id="2.7.13.3" evidence="2"/>
<dbReference type="SUPFAM" id="SSF55874">
    <property type="entry name" value="ATPase domain of HSP90 chaperone/DNA topoisomerase II/histidine kinase"/>
    <property type="match status" value="1"/>
</dbReference>
<dbReference type="PROSITE" id="PS50109">
    <property type="entry name" value="HIS_KIN"/>
    <property type="match status" value="1"/>
</dbReference>
<dbReference type="Proteomes" id="UP000320421">
    <property type="component" value="Chromosome"/>
</dbReference>
<dbReference type="Pfam" id="PF00512">
    <property type="entry name" value="HisKA"/>
    <property type="match status" value="1"/>
</dbReference>
<keyword evidence="4 6" id="KW-0808">Transferase</keyword>
<dbReference type="FunFam" id="3.30.565.10:FF:000006">
    <property type="entry name" value="Sensor histidine kinase WalK"/>
    <property type="match status" value="1"/>
</dbReference>
<dbReference type="SUPFAM" id="SSF47384">
    <property type="entry name" value="Homodimeric domain of signal transducing histidine kinase"/>
    <property type="match status" value="1"/>
</dbReference>
<reference evidence="6 7" key="1">
    <citation type="submission" date="2019-02" db="EMBL/GenBank/DDBJ databases">
        <title>Deep-cultivation of Planctomycetes and their phenomic and genomic characterization uncovers novel biology.</title>
        <authorList>
            <person name="Wiegand S."/>
            <person name="Jogler M."/>
            <person name="Boedeker C."/>
            <person name="Pinto D."/>
            <person name="Vollmers J."/>
            <person name="Rivas-Marin E."/>
            <person name="Kohn T."/>
            <person name="Peeters S.H."/>
            <person name="Heuer A."/>
            <person name="Rast P."/>
            <person name="Oberbeckmann S."/>
            <person name="Bunk B."/>
            <person name="Jeske O."/>
            <person name="Meyerdierks A."/>
            <person name="Storesund J.E."/>
            <person name="Kallscheuer N."/>
            <person name="Luecker S."/>
            <person name="Lage O.M."/>
            <person name="Pohl T."/>
            <person name="Merkel B.J."/>
            <person name="Hornburger P."/>
            <person name="Mueller R.-W."/>
            <person name="Bruemmer F."/>
            <person name="Labrenz M."/>
            <person name="Spormann A.M."/>
            <person name="Op den Camp H."/>
            <person name="Overmann J."/>
            <person name="Amann R."/>
            <person name="Jetten M.S.M."/>
            <person name="Mascher T."/>
            <person name="Medema M.H."/>
            <person name="Devos D.P."/>
            <person name="Kaster A.-K."/>
            <person name="Ovreas L."/>
            <person name="Rohde M."/>
            <person name="Galperin M.Y."/>
            <person name="Jogler C."/>
        </authorList>
    </citation>
    <scope>NUCLEOTIDE SEQUENCE [LARGE SCALE GENOMIC DNA]</scope>
    <source>
        <strain evidence="6 7">HG66A1</strain>
    </source>
</reference>
<dbReference type="InterPro" id="IPR036097">
    <property type="entry name" value="HisK_dim/P_sf"/>
</dbReference>
<sequence length="261" mass="28548">MTQQTVENLEARVKELEAQVQDYQKQLIQAQKMSSVGALASSITHEFNNILTTVINYAKLGLRHKEEERRDKAFTKILSAGQRAAKITTGMLSYARGNESRQEPVDLVVLVKSVIALVEKDLTMNRVNLHTHFDAQPEVTLNPNQIQQVLVNLIVNARQAMPGGGRLDLAVRVNAESNLAEVIVRDSGSGIPPEQLHHIFEQFYTTKEADENGQGGTGLGLSLAKEVMEAHNGRIRVESAVGKGTAFTLKFPLSAAAIEAA</sequence>
<dbReference type="Pfam" id="PF02518">
    <property type="entry name" value="HATPase_c"/>
    <property type="match status" value="1"/>
</dbReference>
<dbReference type="AlphaFoldDB" id="A0A517PQ44"/>
<organism evidence="6 7">
    <name type="scientific">Gimesia chilikensis</name>
    <dbReference type="NCBI Taxonomy" id="2605989"/>
    <lineage>
        <taxon>Bacteria</taxon>
        <taxon>Pseudomonadati</taxon>
        <taxon>Planctomycetota</taxon>
        <taxon>Planctomycetia</taxon>
        <taxon>Planctomycetales</taxon>
        <taxon>Planctomycetaceae</taxon>
        <taxon>Gimesia</taxon>
    </lineage>
</organism>
<evidence type="ECO:0000313" key="7">
    <source>
        <dbReference type="Proteomes" id="UP000320421"/>
    </source>
</evidence>
<dbReference type="PANTHER" id="PTHR43065">
    <property type="entry name" value="SENSOR HISTIDINE KINASE"/>
    <property type="match status" value="1"/>
</dbReference>
<dbReference type="InterPro" id="IPR003661">
    <property type="entry name" value="HisK_dim/P_dom"/>
</dbReference>
<evidence type="ECO:0000256" key="4">
    <source>
        <dbReference type="ARBA" id="ARBA00022679"/>
    </source>
</evidence>
<dbReference type="RefSeq" id="WP_145185911.1">
    <property type="nucleotide sequence ID" value="NZ_CP036266.1"/>
</dbReference>
<dbReference type="Gene3D" id="3.30.565.10">
    <property type="entry name" value="Histidine kinase-like ATPase, C-terminal domain"/>
    <property type="match status" value="1"/>
</dbReference>
<dbReference type="InterPro" id="IPR036890">
    <property type="entry name" value="HATPase_C_sf"/>
</dbReference>
<keyword evidence="7" id="KW-1185">Reference proteome</keyword>
<evidence type="ECO:0000256" key="1">
    <source>
        <dbReference type="ARBA" id="ARBA00000085"/>
    </source>
</evidence>
<dbReference type="OrthoDB" id="9784397at2"/>
<name>A0A517PQ44_9PLAN</name>
<dbReference type="EMBL" id="CP036266">
    <property type="protein sequence ID" value="QDT21495.1"/>
    <property type="molecule type" value="Genomic_DNA"/>
</dbReference>
<proteinExistence type="predicted"/>
<evidence type="ECO:0000313" key="6">
    <source>
        <dbReference type="EMBL" id="QDT21495.1"/>
    </source>
</evidence>
<dbReference type="SMART" id="SM00388">
    <property type="entry name" value="HisKA"/>
    <property type="match status" value="1"/>
</dbReference>
<dbReference type="InterPro" id="IPR005467">
    <property type="entry name" value="His_kinase_dom"/>
</dbReference>
<keyword evidence="3" id="KW-0597">Phosphoprotein</keyword>
<dbReference type="PRINTS" id="PR00344">
    <property type="entry name" value="BCTRLSENSOR"/>
</dbReference>
<dbReference type="InterPro" id="IPR004358">
    <property type="entry name" value="Sig_transdc_His_kin-like_C"/>
</dbReference>
<dbReference type="InterPro" id="IPR003594">
    <property type="entry name" value="HATPase_dom"/>
</dbReference>